<proteinExistence type="inferred from homology"/>
<gene>
    <name evidence="5" type="ORF">GCM10022222_41040</name>
</gene>
<feature type="transmembrane region" description="Helical" evidence="3">
    <location>
        <begin position="57"/>
        <end position="79"/>
    </location>
</feature>
<accession>A0ABP6WMR2</accession>
<sequence length="265" mass="28060">MELLDQVTELLRGTLGSPWLWVLVFAVAGLDALLPFMPSETTVVTVAVLLGPDPGRLALLVLAAALGAVAGDCLGYAVGRAAGPRAIARLQRGPSGRRRYEWARTQVRKQAPLLIIAARYLPGGRVASALANGSLGYPLRRFVPLDALGATLWAIYSALIGLAGGTAFADRPGYGLLLSFVLALLLVALVEFGRRLRARRLRSAHGHAMAAGGDRPPRRPPEDGGADGRTTGQDRHVSEVDDQGPDRPPEHGALLHGSHDHRPPS</sequence>
<dbReference type="RefSeq" id="WP_344862108.1">
    <property type="nucleotide sequence ID" value="NZ_BAAAZN010000008.1"/>
</dbReference>
<feature type="transmembrane region" description="Helical" evidence="3">
    <location>
        <begin position="19"/>
        <end position="37"/>
    </location>
</feature>
<evidence type="ECO:0000256" key="2">
    <source>
        <dbReference type="SAM" id="MobiDB-lite"/>
    </source>
</evidence>
<evidence type="ECO:0000256" key="3">
    <source>
        <dbReference type="SAM" id="Phobius"/>
    </source>
</evidence>
<evidence type="ECO:0000313" key="6">
    <source>
        <dbReference type="Proteomes" id="UP001500689"/>
    </source>
</evidence>
<feature type="region of interest" description="Disordered" evidence="2">
    <location>
        <begin position="204"/>
        <end position="265"/>
    </location>
</feature>
<dbReference type="PANTHER" id="PTHR42709:SF2">
    <property type="entry name" value="INNER MEMBRANE PROTEIN YOHD"/>
    <property type="match status" value="1"/>
</dbReference>
<evidence type="ECO:0000313" key="5">
    <source>
        <dbReference type="EMBL" id="GAA3553105.1"/>
    </source>
</evidence>
<evidence type="ECO:0000259" key="4">
    <source>
        <dbReference type="Pfam" id="PF09335"/>
    </source>
</evidence>
<comment type="caution">
    <text evidence="5">The sequence shown here is derived from an EMBL/GenBank/DDBJ whole genome shotgun (WGS) entry which is preliminary data.</text>
</comment>
<keyword evidence="3" id="KW-0472">Membrane</keyword>
<feature type="transmembrane region" description="Helical" evidence="3">
    <location>
        <begin position="147"/>
        <end position="168"/>
    </location>
</feature>
<keyword evidence="3" id="KW-0812">Transmembrane</keyword>
<evidence type="ECO:0000256" key="1">
    <source>
        <dbReference type="ARBA" id="ARBA00010792"/>
    </source>
</evidence>
<dbReference type="EMBL" id="BAAAZN010000008">
    <property type="protein sequence ID" value="GAA3553105.1"/>
    <property type="molecule type" value="Genomic_DNA"/>
</dbReference>
<comment type="similarity">
    <text evidence="1">Belongs to the DedA family.</text>
</comment>
<reference evidence="6" key="1">
    <citation type="journal article" date="2019" name="Int. J. Syst. Evol. Microbiol.">
        <title>The Global Catalogue of Microorganisms (GCM) 10K type strain sequencing project: providing services to taxonomists for standard genome sequencing and annotation.</title>
        <authorList>
            <consortium name="The Broad Institute Genomics Platform"/>
            <consortium name="The Broad Institute Genome Sequencing Center for Infectious Disease"/>
            <person name="Wu L."/>
            <person name="Ma J."/>
        </authorList>
    </citation>
    <scope>NUCLEOTIDE SEQUENCE [LARGE SCALE GENOMIC DNA]</scope>
    <source>
        <strain evidence="6">JCM 16898</strain>
    </source>
</reference>
<dbReference type="InterPro" id="IPR032816">
    <property type="entry name" value="VTT_dom"/>
</dbReference>
<dbReference type="Pfam" id="PF09335">
    <property type="entry name" value="VTT_dom"/>
    <property type="match status" value="1"/>
</dbReference>
<dbReference type="Proteomes" id="UP001500689">
    <property type="component" value="Unassembled WGS sequence"/>
</dbReference>
<protein>
    <submittedName>
        <fullName evidence="5">VTT domain-containing protein</fullName>
    </submittedName>
</protein>
<feature type="domain" description="VTT" evidence="4">
    <location>
        <begin position="38"/>
        <end position="161"/>
    </location>
</feature>
<dbReference type="PANTHER" id="PTHR42709">
    <property type="entry name" value="ALKALINE PHOSPHATASE LIKE PROTEIN"/>
    <property type="match status" value="1"/>
</dbReference>
<feature type="transmembrane region" description="Helical" evidence="3">
    <location>
        <begin position="174"/>
        <end position="193"/>
    </location>
</feature>
<keyword evidence="3" id="KW-1133">Transmembrane helix</keyword>
<name>A0ABP6WMR2_9PSEU</name>
<feature type="compositionally biased region" description="Basic and acidic residues" evidence="2">
    <location>
        <begin position="232"/>
        <end position="250"/>
    </location>
</feature>
<keyword evidence="6" id="KW-1185">Reference proteome</keyword>
<dbReference type="InterPro" id="IPR051311">
    <property type="entry name" value="DedA_domain"/>
</dbReference>
<organism evidence="5 6">
    <name type="scientific">Amycolatopsis ultiminotia</name>
    <dbReference type="NCBI Taxonomy" id="543629"/>
    <lineage>
        <taxon>Bacteria</taxon>
        <taxon>Bacillati</taxon>
        <taxon>Actinomycetota</taxon>
        <taxon>Actinomycetes</taxon>
        <taxon>Pseudonocardiales</taxon>
        <taxon>Pseudonocardiaceae</taxon>
        <taxon>Amycolatopsis</taxon>
    </lineage>
</organism>